<dbReference type="AlphaFoldDB" id="A0A645JJ57"/>
<comment type="caution">
    <text evidence="1">The sequence shown here is derived from an EMBL/GenBank/DDBJ whole genome shotgun (WGS) entry which is preliminary data.</text>
</comment>
<protein>
    <submittedName>
        <fullName evidence="1">Uncharacterized protein</fullName>
    </submittedName>
</protein>
<organism evidence="1">
    <name type="scientific">bioreactor metagenome</name>
    <dbReference type="NCBI Taxonomy" id="1076179"/>
    <lineage>
        <taxon>unclassified sequences</taxon>
        <taxon>metagenomes</taxon>
        <taxon>ecological metagenomes</taxon>
    </lineage>
</organism>
<accession>A0A645JJ57</accession>
<sequence length="56" mass="6746">MIWSLHYEYKYIDKGFTIVLDEDYDLINFVVENPKNKSEIAKYICNLIENQKVKSE</sequence>
<evidence type="ECO:0000313" key="1">
    <source>
        <dbReference type="EMBL" id="MPN62719.1"/>
    </source>
</evidence>
<reference evidence="1" key="1">
    <citation type="submission" date="2019-08" db="EMBL/GenBank/DDBJ databases">
        <authorList>
            <person name="Kucharzyk K."/>
            <person name="Murdoch R.W."/>
            <person name="Higgins S."/>
            <person name="Loffler F."/>
        </authorList>
    </citation>
    <scope>NUCLEOTIDE SEQUENCE</scope>
</reference>
<proteinExistence type="predicted"/>
<dbReference type="EMBL" id="VSSQ01141145">
    <property type="protein sequence ID" value="MPN62719.1"/>
    <property type="molecule type" value="Genomic_DNA"/>
</dbReference>
<name>A0A645JJ57_9ZZZZ</name>
<gene>
    <name evidence="1" type="ORF">SDC9_210472</name>
</gene>